<protein>
    <submittedName>
        <fullName evidence="3">DUF5606 domain-containing protein</fullName>
    </submittedName>
</protein>
<dbReference type="InterPro" id="IPR041218">
    <property type="entry name" value="DUF5606"/>
</dbReference>
<comment type="caution">
    <text evidence="3">The sequence shown here is derived from an EMBL/GenBank/DDBJ whole genome shotgun (WGS) entry which is preliminary data.</text>
</comment>
<dbReference type="EMBL" id="JANSUY010000002">
    <property type="protein sequence ID" value="MCR9014473.1"/>
    <property type="molecule type" value="Genomic_DNA"/>
</dbReference>
<dbReference type="Gene3D" id="1.10.10.1650">
    <property type="match status" value="1"/>
</dbReference>
<evidence type="ECO:0000313" key="3">
    <source>
        <dbReference type="EMBL" id="MCR9014473.1"/>
    </source>
</evidence>
<accession>A0A9X2P574</accession>
<feature type="domain" description="DUF5606" evidence="1">
    <location>
        <begin position="4"/>
        <end position="49"/>
    </location>
</feature>
<dbReference type="Pfam" id="PF18347">
    <property type="entry name" value="DUF5606"/>
    <property type="match status" value="1"/>
</dbReference>
<evidence type="ECO:0000313" key="4">
    <source>
        <dbReference type="Proteomes" id="UP001142175"/>
    </source>
</evidence>
<dbReference type="Gene3D" id="2.30.30.730">
    <property type="match status" value="1"/>
</dbReference>
<dbReference type="Proteomes" id="UP001142175">
    <property type="component" value="Unassembled WGS sequence"/>
</dbReference>
<evidence type="ECO:0000259" key="1">
    <source>
        <dbReference type="Pfam" id="PF18347"/>
    </source>
</evidence>
<dbReference type="InterPro" id="IPR049282">
    <property type="entry name" value="BVU_3817_N_sf"/>
</dbReference>
<dbReference type="AlphaFoldDB" id="A0A9X2P574"/>
<proteinExistence type="predicted"/>
<organism evidence="3 4">
    <name type="scientific">Aquiflexum gelatinilyticum</name>
    <dbReference type="NCBI Taxonomy" id="2961943"/>
    <lineage>
        <taxon>Bacteria</taxon>
        <taxon>Pseudomonadati</taxon>
        <taxon>Bacteroidota</taxon>
        <taxon>Cytophagia</taxon>
        <taxon>Cytophagales</taxon>
        <taxon>Cyclobacteriaceae</taxon>
        <taxon>Aquiflexum</taxon>
    </lineage>
</organism>
<feature type="domain" description="DUF6852" evidence="2">
    <location>
        <begin position="52"/>
        <end position="122"/>
    </location>
</feature>
<dbReference type="InterPro" id="IPR049280">
    <property type="entry name" value="DUF6852"/>
</dbReference>
<evidence type="ECO:0000259" key="2">
    <source>
        <dbReference type="Pfam" id="PF21186"/>
    </source>
</evidence>
<dbReference type="RefSeq" id="WP_258422352.1">
    <property type="nucleotide sequence ID" value="NZ_JANSUY010000002.1"/>
</dbReference>
<dbReference type="Pfam" id="PF21186">
    <property type="entry name" value="DUF6852"/>
    <property type="match status" value="1"/>
</dbReference>
<gene>
    <name evidence="3" type="ORF">NU887_05460</name>
</gene>
<name>A0A9X2P574_9BACT</name>
<sequence>MKFNEIATISGKPGLYKILKPSRGGVILETMDGKKGKLIAGANHRVSVLAEISMYTMTEEGATPLENILKSIEKEFKGDIGLEADADTDELKAFLKHVLPDFDEEKVYPSDIKKLVAWYKIIREHAPEVLEDQVENTEETKETEPEA</sequence>
<keyword evidence="4" id="KW-1185">Reference proteome</keyword>
<reference evidence="3" key="1">
    <citation type="submission" date="2022-08" db="EMBL/GenBank/DDBJ databases">
        <authorList>
            <person name="Zhang D."/>
        </authorList>
    </citation>
    <scope>NUCLEOTIDE SEQUENCE</scope>
    <source>
        <strain evidence="3">XJ19-11</strain>
    </source>
</reference>
<dbReference type="InterPro" id="IPR049281">
    <property type="entry name" value="BVU_3817-like_C_sf"/>
</dbReference>